<dbReference type="Proteomes" id="UP000793456">
    <property type="component" value="Chromosome XXI"/>
</dbReference>
<protein>
    <submittedName>
        <fullName evidence="1">Uncharacterized protein</fullName>
    </submittedName>
</protein>
<organism evidence="1 2">
    <name type="scientific">Larimichthys crocea</name>
    <name type="common">Large yellow croaker</name>
    <name type="synonym">Pseudosciaena crocea</name>
    <dbReference type="NCBI Taxonomy" id="215358"/>
    <lineage>
        <taxon>Eukaryota</taxon>
        <taxon>Metazoa</taxon>
        <taxon>Chordata</taxon>
        <taxon>Craniata</taxon>
        <taxon>Vertebrata</taxon>
        <taxon>Euteleostomi</taxon>
        <taxon>Actinopterygii</taxon>
        <taxon>Neopterygii</taxon>
        <taxon>Teleostei</taxon>
        <taxon>Neoteleostei</taxon>
        <taxon>Acanthomorphata</taxon>
        <taxon>Eupercaria</taxon>
        <taxon>Sciaenidae</taxon>
        <taxon>Larimichthys</taxon>
    </lineage>
</organism>
<comment type="caution">
    <text evidence="1">The sequence shown here is derived from an EMBL/GenBank/DDBJ whole genome shotgun (WGS) entry which is preliminary data.</text>
</comment>
<name>A0ACD3QB66_LARCR</name>
<dbReference type="EMBL" id="CM011694">
    <property type="protein sequence ID" value="TMS04400.1"/>
    <property type="molecule type" value="Genomic_DNA"/>
</dbReference>
<accession>A0ACD3QB66</accession>
<evidence type="ECO:0000313" key="1">
    <source>
        <dbReference type="EMBL" id="TMS04400.1"/>
    </source>
</evidence>
<reference evidence="1" key="1">
    <citation type="submission" date="2018-11" db="EMBL/GenBank/DDBJ databases">
        <title>The sequence and de novo assembly of Larimichthys crocea genome using PacBio and Hi-C technologies.</title>
        <authorList>
            <person name="Xu P."/>
            <person name="Chen B."/>
            <person name="Zhou Z."/>
            <person name="Ke Q."/>
            <person name="Wu Y."/>
            <person name="Bai H."/>
            <person name="Pu F."/>
        </authorList>
    </citation>
    <scope>NUCLEOTIDE SEQUENCE</scope>
    <source>
        <tissue evidence="1">Muscle</tissue>
    </source>
</reference>
<sequence length="1035" mass="114435">MTSKPRVQSKGPRMALAEAGGLKQCRQAQDQLEDAISGVMKAEQLLRENTRERTEDQALDHWLMGTRPASGALIGYQSSKHPQDWLMTGKESKTSCPALVSMDFLQAWGQLKDLEAWLLQAPPPVGRARTSSSCSSSFSIEKIDESEFTVSEEEEELSDWLITPPTITMETASDAERWRRVLKPFDDNWSSSDWLAGSSRPADCSSCCQTTDKPVEIENLGLLKCLKTPPTSSPASNPSTALEAWLQQAVPVQQTCRANELCSTYADCVCDDNCGRDALSQWLLQQDGRDKNGVQKTPPPTKDAPPPTKDAPPPLHLREQEQKVQAILEAWLHPTTSPSPSCSPSLSEWVAPKEEKASREEHRRSREEHSISSSSSLFQTPLDPELWVLPGQTAGSGGQPRPPPGSGGQPRPPPEEDKWLLKKRSQAQERLALPAVCDLFSCMRVGGDKEKWLHRAAEQRSCGHTATLTEEPNREQRDRSGCDRQSAVLPLPFNPFPQCFVSTSLLPVYCTVSAGKVPTKARPVAAPLSFFSLRPARFRMEDSETELAVSESDALGADFITVELDTQPIEYVVKWAEVGSKFTISCVKKDSDDPSELTADQLKIETDEAFFAPYEEVYPCEVTEQSVEIKTDSDEDEDDTEEEHEVLVEAGSSQLDGELDSDQADYEPDERQYRCSYCGKCYSHASSLYRHQQTHTGKTGGAAPPNKRTLEPTHQEARYTCPHCGMSFKGSRMLGSHLRLHGKRRIHPCNICGKEFNHSSSLSRHRLIHKKGKGLPKDAALGPNMPALRHSLKAGGKNKKTKRQQQHVAAVIIQGQGGGDKFYACPQCDMSFRTSTQLSKHQVTHVKELLDNYTPGKENLGESSSDLKIRLKLCSRDKPNFYTLCKKNRRRRGGRAPKRGTALPQEGEEEQGSGGGGGGGGTGRHGCSQCGKRFSHASSLARHQQTHRAADGGERVKLQQHQKQLHVKTGLPSAATKTAKTYTCSACNKTFMHSSSFSRHKKAHLEEEQRAQAATAKRRKRVVLDETAPLESDSE</sequence>
<evidence type="ECO:0000313" key="2">
    <source>
        <dbReference type="Proteomes" id="UP000793456"/>
    </source>
</evidence>
<gene>
    <name evidence="1" type="ORF">E3U43_009557</name>
</gene>
<keyword evidence="2" id="KW-1185">Reference proteome</keyword>
<proteinExistence type="predicted"/>